<protein>
    <submittedName>
        <fullName evidence="1">Uncharacterized protein</fullName>
    </submittedName>
</protein>
<evidence type="ECO:0000313" key="1">
    <source>
        <dbReference type="EMBL" id="KOF98142.1"/>
    </source>
</evidence>
<sequence>MPLYQEKYSYTSKKVRNIVYTKDLKLFSASRYLIQINLWMHSIHAALHFIIHQIISNRLAN</sequence>
<gene>
    <name evidence="1" type="ORF">OCBIM_22027041mg</name>
</gene>
<dbReference type="EMBL" id="KQ416209">
    <property type="protein sequence ID" value="KOF98142.1"/>
    <property type="molecule type" value="Genomic_DNA"/>
</dbReference>
<proteinExistence type="predicted"/>
<reference evidence="1" key="1">
    <citation type="submission" date="2015-07" db="EMBL/GenBank/DDBJ databases">
        <title>MeaNS - Measles Nucleotide Surveillance Program.</title>
        <authorList>
            <person name="Tran T."/>
            <person name="Druce J."/>
        </authorList>
    </citation>
    <scope>NUCLEOTIDE SEQUENCE</scope>
    <source>
        <strain evidence="1">UCB-OBI-ISO-001</strain>
        <tissue evidence="1">Gonad</tissue>
    </source>
</reference>
<organism evidence="1">
    <name type="scientific">Octopus bimaculoides</name>
    <name type="common">California two-spotted octopus</name>
    <dbReference type="NCBI Taxonomy" id="37653"/>
    <lineage>
        <taxon>Eukaryota</taxon>
        <taxon>Metazoa</taxon>
        <taxon>Spiralia</taxon>
        <taxon>Lophotrochozoa</taxon>
        <taxon>Mollusca</taxon>
        <taxon>Cephalopoda</taxon>
        <taxon>Coleoidea</taxon>
        <taxon>Octopodiformes</taxon>
        <taxon>Octopoda</taxon>
        <taxon>Incirrata</taxon>
        <taxon>Octopodidae</taxon>
        <taxon>Octopus</taxon>
    </lineage>
</organism>
<dbReference type="AlphaFoldDB" id="A0A0L8I9M9"/>
<name>A0A0L8I9M9_OCTBM</name>
<accession>A0A0L8I9M9</accession>